<keyword evidence="2" id="KW-0560">Oxidoreductase</keyword>
<dbReference type="Proteomes" id="UP000005952">
    <property type="component" value="Chromosome"/>
</dbReference>
<dbReference type="KEGG" id="hdt:HYPDE_31698"/>
<organism evidence="2 3">
    <name type="scientific">Hyphomicrobium denitrificans 1NES1</name>
    <dbReference type="NCBI Taxonomy" id="670307"/>
    <lineage>
        <taxon>Bacteria</taxon>
        <taxon>Pseudomonadati</taxon>
        <taxon>Pseudomonadota</taxon>
        <taxon>Alphaproteobacteria</taxon>
        <taxon>Hyphomicrobiales</taxon>
        <taxon>Hyphomicrobiaceae</taxon>
        <taxon>Hyphomicrobium</taxon>
    </lineage>
</organism>
<dbReference type="STRING" id="670307.HYPDE_31698"/>
<dbReference type="PANTHER" id="PTHR36503:SF1">
    <property type="entry name" value="BLR2520 PROTEIN"/>
    <property type="match status" value="1"/>
</dbReference>
<dbReference type="CDD" id="cd07251">
    <property type="entry name" value="VOC_like"/>
    <property type="match status" value="1"/>
</dbReference>
<dbReference type="RefSeq" id="WP_015598045.1">
    <property type="nucleotide sequence ID" value="NC_021172.1"/>
</dbReference>
<dbReference type="SUPFAM" id="SSF54593">
    <property type="entry name" value="Glyoxalase/Bleomycin resistance protein/Dihydroxybiphenyl dioxygenase"/>
    <property type="match status" value="1"/>
</dbReference>
<dbReference type="GO" id="GO:0051213">
    <property type="term" value="F:dioxygenase activity"/>
    <property type="evidence" value="ECO:0007669"/>
    <property type="project" value="UniProtKB-KW"/>
</dbReference>
<dbReference type="PROSITE" id="PS51819">
    <property type="entry name" value="VOC"/>
    <property type="match status" value="1"/>
</dbReference>
<dbReference type="EMBL" id="CP005587">
    <property type="protein sequence ID" value="AGK58014.1"/>
    <property type="molecule type" value="Genomic_DNA"/>
</dbReference>
<name>N0B3E9_9HYPH</name>
<dbReference type="InterPro" id="IPR037523">
    <property type="entry name" value="VOC_core"/>
</dbReference>
<feature type="domain" description="VOC" evidence="1">
    <location>
        <begin position="7"/>
        <end position="129"/>
    </location>
</feature>
<keyword evidence="3" id="KW-1185">Reference proteome</keyword>
<dbReference type="Gene3D" id="3.10.180.10">
    <property type="entry name" value="2,3-Dihydroxybiphenyl 1,2-Dioxygenase, domain 1"/>
    <property type="match status" value="1"/>
</dbReference>
<dbReference type="PANTHER" id="PTHR36503">
    <property type="entry name" value="BLR2520 PROTEIN"/>
    <property type="match status" value="1"/>
</dbReference>
<accession>N0B3E9</accession>
<dbReference type="HOGENOM" id="CLU_046006_18_0_5"/>
<dbReference type="InterPro" id="IPR004360">
    <property type="entry name" value="Glyas_Fos-R_dOase_dom"/>
</dbReference>
<keyword evidence="2" id="KW-0223">Dioxygenase</keyword>
<evidence type="ECO:0000313" key="3">
    <source>
        <dbReference type="Proteomes" id="UP000005952"/>
    </source>
</evidence>
<dbReference type="eggNOG" id="COG0346">
    <property type="taxonomic scope" value="Bacteria"/>
</dbReference>
<dbReference type="AlphaFoldDB" id="N0B3E9"/>
<evidence type="ECO:0000259" key="1">
    <source>
        <dbReference type="PROSITE" id="PS51819"/>
    </source>
</evidence>
<proteinExistence type="predicted"/>
<dbReference type="Pfam" id="PF00903">
    <property type="entry name" value="Glyoxalase"/>
    <property type="match status" value="1"/>
</dbReference>
<sequence>MPDLEPRLSFVTLGVEDVGRSRKFYEALGFRASAASQPEVAFFDAGGVVLAIFGREALAADASVAAAGSGFSGLALAHNVNSEPDVDRALREAVAAGAKLLKPGQRAFWGGYSGYFADPDGHVWEVAYNPFMPLDEHGRVTLPGPAA</sequence>
<protein>
    <submittedName>
        <fullName evidence="2">Glyoxalase/bleomycin resistance protein/dioxygenase</fullName>
    </submittedName>
</protein>
<reference evidence="2 3" key="1">
    <citation type="journal article" date="2013" name="Genome Announc.">
        <title>Genome sequences for three denitrifying bacterial strains isolated from a uranium- and nitrate-contaminated subsurface environment.</title>
        <authorList>
            <person name="Venkatramanan R."/>
            <person name="Prakash O."/>
            <person name="Woyke T."/>
            <person name="Chain P."/>
            <person name="Goodwin L.A."/>
            <person name="Watson D."/>
            <person name="Brooks S."/>
            <person name="Kostka J.E."/>
            <person name="Green S.J."/>
        </authorList>
    </citation>
    <scope>NUCLEOTIDE SEQUENCE [LARGE SCALE GENOMIC DNA]</scope>
    <source>
        <strain evidence="2 3">1NES1</strain>
    </source>
</reference>
<dbReference type="InterPro" id="IPR029068">
    <property type="entry name" value="Glyas_Bleomycin-R_OHBP_Dase"/>
</dbReference>
<gene>
    <name evidence="2" type="ORF">HYPDE_31698</name>
</gene>
<evidence type="ECO:0000313" key="2">
    <source>
        <dbReference type="EMBL" id="AGK58014.1"/>
    </source>
</evidence>